<evidence type="ECO:0000256" key="1">
    <source>
        <dbReference type="ARBA" id="ARBA00001946"/>
    </source>
</evidence>
<accession>A0A1G7M7R0</accession>
<keyword evidence="4" id="KW-0460">Magnesium</keyword>
<dbReference type="GO" id="GO:0005737">
    <property type="term" value="C:cytoplasm"/>
    <property type="evidence" value="ECO:0007669"/>
    <property type="project" value="TreeGrafter"/>
</dbReference>
<protein>
    <submittedName>
        <fullName evidence="6">8-oxo-dGTP pyrophosphatase MutT, NUDIX family</fullName>
    </submittedName>
</protein>
<dbReference type="InterPro" id="IPR015797">
    <property type="entry name" value="NUDIX_hydrolase-like_dom_sf"/>
</dbReference>
<evidence type="ECO:0000256" key="4">
    <source>
        <dbReference type="ARBA" id="ARBA00022842"/>
    </source>
</evidence>
<dbReference type="STRING" id="218672.SAMN04489759_102473"/>
<evidence type="ECO:0000313" key="7">
    <source>
        <dbReference type="Proteomes" id="UP000199399"/>
    </source>
</evidence>
<dbReference type="InterPro" id="IPR047198">
    <property type="entry name" value="DDP-like_NUDIX"/>
</dbReference>
<dbReference type="RefSeq" id="WP_093739991.1">
    <property type="nucleotide sequence ID" value="NZ_FNBP01000002.1"/>
</dbReference>
<dbReference type="AlphaFoldDB" id="A0A1G7M7R0"/>
<dbReference type="PANTHER" id="PTHR12629:SF0">
    <property type="entry name" value="DIPHOSPHOINOSITOL-POLYPHOSPHATE DIPHOSPHATASE"/>
    <property type="match status" value="1"/>
</dbReference>
<evidence type="ECO:0000256" key="2">
    <source>
        <dbReference type="ARBA" id="ARBA00022723"/>
    </source>
</evidence>
<reference evidence="7" key="1">
    <citation type="submission" date="2016-10" db="EMBL/GenBank/DDBJ databases">
        <authorList>
            <person name="Varghese N."/>
            <person name="Submissions S."/>
        </authorList>
    </citation>
    <scope>NUCLEOTIDE SEQUENCE [LARGE SCALE GENOMIC DNA]</scope>
    <source>
        <strain evidence="7">DSM 16477</strain>
    </source>
</reference>
<gene>
    <name evidence="6" type="ORF">SAMN04489759_102473</name>
</gene>
<evidence type="ECO:0000256" key="3">
    <source>
        <dbReference type="ARBA" id="ARBA00022801"/>
    </source>
</evidence>
<keyword evidence="2" id="KW-0479">Metal-binding</keyword>
<organism evidence="6 7">
    <name type="scientific">Sulfitobacter delicatus</name>
    <dbReference type="NCBI Taxonomy" id="218672"/>
    <lineage>
        <taxon>Bacteria</taxon>
        <taxon>Pseudomonadati</taxon>
        <taxon>Pseudomonadota</taxon>
        <taxon>Alphaproteobacteria</taxon>
        <taxon>Rhodobacterales</taxon>
        <taxon>Roseobacteraceae</taxon>
        <taxon>Sulfitobacter</taxon>
    </lineage>
</organism>
<dbReference type="Gene3D" id="3.90.79.10">
    <property type="entry name" value="Nucleoside Triphosphate Pyrophosphohydrolase"/>
    <property type="match status" value="1"/>
</dbReference>
<dbReference type="InterPro" id="IPR000086">
    <property type="entry name" value="NUDIX_hydrolase_dom"/>
</dbReference>
<keyword evidence="7" id="KW-1185">Reference proteome</keyword>
<name>A0A1G7M7R0_9RHOB</name>
<dbReference type="CDD" id="cd04666">
    <property type="entry name" value="NUDIX_DIPP2_like_Nudt4"/>
    <property type="match status" value="1"/>
</dbReference>
<dbReference type="PANTHER" id="PTHR12629">
    <property type="entry name" value="DIPHOSPHOINOSITOL POLYPHOSPHATE PHOSPHOHYDROLASE"/>
    <property type="match status" value="1"/>
</dbReference>
<dbReference type="Proteomes" id="UP000199399">
    <property type="component" value="Unassembled WGS sequence"/>
</dbReference>
<dbReference type="SUPFAM" id="SSF55811">
    <property type="entry name" value="Nudix"/>
    <property type="match status" value="1"/>
</dbReference>
<dbReference type="EMBL" id="FNBP01000002">
    <property type="protein sequence ID" value="SDF57259.1"/>
    <property type="molecule type" value="Genomic_DNA"/>
</dbReference>
<evidence type="ECO:0000313" key="6">
    <source>
        <dbReference type="EMBL" id="SDF57259.1"/>
    </source>
</evidence>
<dbReference type="PROSITE" id="PS51462">
    <property type="entry name" value="NUDIX"/>
    <property type="match status" value="1"/>
</dbReference>
<evidence type="ECO:0000259" key="5">
    <source>
        <dbReference type="PROSITE" id="PS51462"/>
    </source>
</evidence>
<keyword evidence="3" id="KW-0378">Hydrolase</keyword>
<sequence length="159" mass="17622">MTKQMPITLNGAGKGELRLQFAALCWRRKKGKLQVLLVTSRGRRRWIVPKGWPMEGKTPPDCALVEAWEEAGVQGKAAAQPVGSYSYTKAGPQGPLPCLAMLYPVKVKALAKHYPERGQRQRQWCSRKKAARLVDNADLAGLIRDFEPEAPAEERSPSA</sequence>
<feature type="domain" description="Nudix hydrolase" evidence="5">
    <location>
        <begin position="16"/>
        <end position="147"/>
    </location>
</feature>
<dbReference type="Pfam" id="PF00293">
    <property type="entry name" value="NUDIX"/>
    <property type="match status" value="1"/>
</dbReference>
<dbReference type="GO" id="GO:0016462">
    <property type="term" value="F:pyrophosphatase activity"/>
    <property type="evidence" value="ECO:0007669"/>
    <property type="project" value="InterPro"/>
</dbReference>
<comment type="cofactor">
    <cofactor evidence="1">
        <name>Mg(2+)</name>
        <dbReference type="ChEBI" id="CHEBI:18420"/>
    </cofactor>
</comment>
<dbReference type="OrthoDB" id="7066910at2"/>
<dbReference type="GO" id="GO:0046872">
    <property type="term" value="F:metal ion binding"/>
    <property type="evidence" value="ECO:0007669"/>
    <property type="project" value="UniProtKB-KW"/>
</dbReference>
<proteinExistence type="predicted"/>